<dbReference type="FunFam" id="3.20.20.330:FF:000002">
    <property type="entry name" value="Homocysteine S-methyltransferase"/>
    <property type="match status" value="1"/>
</dbReference>
<gene>
    <name evidence="9" type="ORF">MTAB308_5166</name>
</gene>
<evidence type="ECO:0000256" key="2">
    <source>
        <dbReference type="ARBA" id="ARBA00022679"/>
    </source>
</evidence>
<feature type="domain" description="Hcy-binding" evidence="8">
    <location>
        <begin position="29"/>
        <end position="320"/>
    </location>
</feature>
<dbReference type="GO" id="GO:0032259">
    <property type="term" value="P:methylation"/>
    <property type="evidence" value="ECO:0007669"/>
    <property type="project" value="UniProtKB-KW"/>
</dbReference>
<dbReference type="GO" id="GO:0009086">
    <property type="term" value="P:methionine biosynthetic process"/>
    <property type="evidence" value="ECO:0007669"/>
    <property type="project" value="InterPro"/>
</dbReference>
<evidence type="ECO:0000256" key="6">
    <source>
        <dbReference type="PIRSR" id="PIRSR037505-2"/>
    </source>
</evidence>
<evidence type="ECO:0000256" key="7">
    <source>
        <dbReference type="PROSITE-ProRule" id="PRU00333"/>
    </source>
</evidence>
<dbReference type="GO" id="GO:0033528">
    <property type="term" value="P:S-methylmethionine cycle"/>
    <property type="evidence" value="ECO:0007669"/>
    <property type="project" value="TreeGrafter"/>
</dbReference>
<feature type="binding site" evidence="7">
    <location>
        <position position="305"/>
    </location>
    <ligand>
        <name>Zn(2+)</name>
        <dbReference type="ChEBI" id="CHEBI:29105"/>
    </ligand>
</feature>
<dbReference type="InterPro" id="IPR017226">
    <property type="entry name" value="BHMT-like"/>
</dbReference>
<dbReference type="GO" id="GO:0008270">
    <property type="term" value="F:zinc ion binding"/>
    <property type="evidence" value="ECO:0007669"/>
    <property type="project" value="InterPro"/>
</dbReference>
<keyword evidence="10" id="KW-1185">Reference proteome</keyword>
<evidence type="ECO:0000256" key="5">
    <source>
        <dbReference type="ARBA" id="ARBA00076752"/>
    </source>
</evidence>
<feature type="binding site" evidence="6 7">
    <location>
        <position position="245"/>
    </location>
    <ligand>
        <name>Zn(2+)</name>
        <dbReference type="ChEBI" id="CHEBI:29105"/>
    </ligand>
</feature>
<feature type="non-terminal residue" evidence="9">
    <location>
        <position position="1"/>
    </location>
</feature>
<dbReference type="Proteomes" id="UP000241595">
    <property type="component" value="Unassembled WGS sequence"/>
</dbReference>
<evidence type="ECO:0000256" key="4">
    <source>
        <dbReference type="ARBA" id="ARBA00022833"/>
    </source>
</evidence>
<dbReference type="InterPro" id="IPR036589">
    <property type="entry name" value="HCY_dom_sf"/>
</dbReference>
<keyword evidence="2 7" id="KW-0808">Transferase</keyword>
<keyword evidence="1 7" id="KW-0489">Methyltransferase</keyword>
<dbReference type="PIRSF" id="PIRSF037505">
    <property type="entry name" value="Betaine_HMT"/>
    <property type="match status" value="1"/>
</dbReference>
<dbReference type="EMBL" id="FTRV01000016">
    <property type="protein sequence ID" value="SPM31643.1"/>
    <property type="molecule type" value="Genomic_DNA"/>
</dbReference>
<evidence type="ECO:0000313" key="9">
    <source>
        <dbReference type="EMBL" id="SPM31643.1"/>
    </source>
</evidence>
<evidence type="ECO:0000259" key="8">
    <source>
        <dbReference type="PROSITE" id="PS50970"/>
    </source>
</evidence>
<keyword evidence="4 6" id="KW-0862">Zinc</keyword>
<dbReference type="SUPFAM" id="SSF82282">
    <property type="entry name" value="Homocysteine S-methyltransferase"/>
    <property type="match status" value="1"/>
</dbReference>
<accession>A0A2U3NJP8</accession>
<dbReference type="AlphaFoldDB" id="A0A2U3NJP8"/>
<dbReference type="Gene3D" id="3.20.20.330">
    <property type="entry name" value="Homocysteine-binding-like domain"/>
    <property type="match status" value="1"/>
</dbReference>
<evidence type="ECO:0000256" key="3">
    <source>
        <dbReference type="ARBA" id="ARBA00022723"/>
    </source>
</evidence>
<keyword evidence="3 6" id="KW-0479">Metal-binding</keyword>
<dbReference type="PANTHER" id="PTHR46015:SF1">
    <property type="entry name" value="HOMOCYSTEINE S-METHYLTRANSFERASE-LIKE ISOFORM 1"/>
    <property type="match status" value="1"/>
</dbReference>
<evidence type="ECO:0000256" key="1">
    <source>
        <dbReference type="ARBA" id="ARBA00022603"/>
    </source>
</evidence>
<reference evidence="9 10" key="1">
    <citation type="submission" date="2017-01" db="EMBL/GenBank/DDBJ databases">
        <authorList>
            <consortium name="Urmite Genomes"/>
        </authorList>
    </citation>
    <scope>NUCLEOTIDE SEQUENCE [LARGE SCALE GENOMIC DNA]</scope>
    <source>
        <strain evidence="9 10">AB308</strain>
    </source>
</reference>
<organism evidence="9 10">
    <name type="scientific">Mycobacterium terramassiliense</name>
    <dbReference type="NCBI Taxonomy" id="1841859"/>
    <lineage>
        <taxon>Bacteria</taxon>
        <taxon>Bacillati</taxon>
        <taxon>Actinomycetota</taxon>
        <taxon>Actinomycetes</taxon>
        <taxon>Mycobacteriales</taxon>
        <taxon>Mycobacteriaceae</taxon>
        <taxon>Mycobacterium</taxon>
    </lineage>
</organism>
<sequence>VPLACRGRYPSESGPLQQPYIYRVGLAVRFSGFGGPGESVLISDGGLATELEARGHDLSDPLWSARLLADAPHEIAAVHAAYFRAGATIATTASYQASFQGFAARGIDRRAATVLLRRSVELARAARDEAGAAGLIAASVGPYGAALADGSEYRGRYGLSVAALTRWHRPRLETLADAGADVLACETVPDVDEAEALVDLVRSVGTPAWLSYTIDGTRTRAGQPLADAFAVAAGVPEIVAIGVNCCAPDDVAPAVALAAAVGKPVIVYPNSGERWDGRAWTGAVRFSAELAAQWAAAGARIIGGCCRVGPADIAELASELSPSL</sequence>
<dbReference type="STRING" id="1841859.GCA_900157385_05169"/>
<dbReference type="InterPro" id="IPR051486">
    <property type="entry name" value="Hcy_S-methyltransferase"/>
</dbReference>
<dbReference type="NCBIfam" id="NF007020">
    <property type="entry name" value="PRK09485.1"/>
    <property type="match status" value="1"/>
</dbReference>
<dbReference type="PROSITE" id="PS50970">
    <property type="entry name" value="HCY"/>
    <property type="match status" value="1"/>
</dbReference>
<dbReference type="InterPro" id="IPR003726">
    <property type="entry name" value="HCY_dom"/>
</dbReference>
<dbReference type="Pfam" id="PF02574">
    <property type="entry name" value="S-methyl_trans"/>
    <property type="match status" value="1"/>
</dbReference>
<protein>
    <recommendedName>
        <fullName evidence="5">S-methylmethionine:homocysteine methyltransferase</fullName>
    </recommendedName>
</protein>
<dbReference type="PANTHER" id="PTHR46015">
    <property type="entry name" value="ZGC:172121"/>
    <property type="match status" value="1"/>
</dbReference>
<evidence type="ECO:0000313" key="10">
    <source>
        <dbReference type="Proteomes" id="UP000241595"/>
    </source>
</evidence>
<name>A0A2U3NJP8_9MYCO</name>
<feature type="binding site" evidence="7">
    <location>
        <position position="306"/>
    </location>
    <ligand>
        <name>Zn(2+)</name>
        <dbReference type="ChEBI" id="CHEBI:29105"/>
    </ligand>
</feature>
<dbReference type="GO" id="GO:0008898">
    <property type="term" value="F:S-adenosylmethionine-homocysteine S-methyltransferase activity"/>
    <property type="evidence" value="ECO:0007669"/>
    <property type="project" value="TreeGrafter"/>
</dbReference>
<comment type="cofactor">
    <cofactor evidence="6">
        <name>Zn(2+)</name>
        <dbReference type="ChEBI" id="CHEBI:29105"/>
    </cofactor>
    <text evidence="6">Binds 1 zinc ion per subunit.</text>
</comment>
<proteinExistence type="predicted"/>